<dbReference type="Pfam" id="PF01124">
    <property type="entry name" value="MAPEG"/>
    <property type="match status" value="1"/>
</dbReference>
<keyword evidence="3 5" id="KW-1133">Transmembrane helix</keyword>
<dbReference type="EMBL" id="CP001344">
    <property type="protein sequence ID" value="ACL44935.1"/>
    <property type="molecule type" value="Genomic_DNA"/>
</dbReference>
<dbReference type="eggNOG" id="COG3788">
    <property type="taxonomic scope" value="Bacteria"/>
</dbReference>
<dbReference type="InterPro" id="IPR023352">
    <property type="entry name" value="MAPEG-like_dom_sf"/>
</dbReference>
<evidence type="ECO:0000313" key="6">
    <source>
        <dbReference type="EMBL" id="ACL44935.1"/>
    </source>
</evidence>
<dbReference type="Gene3D" id="1.20.120.550">
    <property type="entry name" value="Membrane associated eicosanoid/glutathione metabolism-like domain"/>
    <property type="match status" value="1"/>
</dbReference>
<gene>
    <name evidence="6" type="ordered locus">Cyan7425_2580</name>
</gene>
<evidence type="ECO:0000256" key="2">
    <source>
        <dbReference type="ARBA" id="ARBA00022692"/>
    </source>
</evidence>
<evidence type="ECO:0000256" key="4">
    <source>
        <dbReference type="ARBA" id="ARBA00023136"/>
    </source>
</evidence>
<evidence type="ECO:0000256" key="1">
    <source>
        <dbReference type="ARBA" id="ARBA00004141"/>
    </source>
</evidence>
<dbReference type="SUPFAM" id="SSF161084">
    <property type="entry name" value="MAPEG domain-like"/>
    <property type="match status" value="1"/>
</dbReference>
<keyword evidence="4 5" id="KW-0472">Membrane</keyword>
<protein>
    <submittedName>
        <fullName evidence="6">Membrane-associated protein in eicosanoid and glutathione metabolism (MAPEG)</fullName>
    </submittedName>
</protein>
<dbReference type="GO" id="GO:0006691">
    <property type="term" value="P:leukotriene metabolic process"/>
    <property type="evidence" value="ECO:0007669"/>
    <property type="project" value="UniProtKB-ARBA"/>
</dbReference>
<dbReference type="InterPro" id="IPR001129">
    <property type="entry name" value="Membr-assoc_MAPEG"/>
</dbReference>
<feature type="transmembrane region" description="Helical" evidence="5">
    <location>
        <begin position="64"/>
        <end position="90"/>
    </location>
</feature>
<feature type="transmembrane region" description="Helical" evidence="5">
    <location>
        <begin position="102"/>
        <end position="128"/>
    </location>
</feature>
<keyword evidence="2 5" id="KW-0812">Transmembrane</keyword>
<dbReference type="KEGG" id="cyn:Cyan7425_2580"/>
<accession>B8HYD2</accession>
<dbReference type="PANTHER" id="PTHR10250:SF15">
    <property type="entry name" value="MICROSOMAL GLUTATHIONE S-TRANSFERASE-RELATED"/>
    <property type="match status" value="1"/>
</dbReference>
<dbReference type="OrthoDB" id="464934at2"/>
<dbReference type="AlphaFoldDB" id="B8HYD2"/>
<dbReference type="GO" id="GO:0004602">
    <property type="term" value="F:glutathione peroxidase activity"/>
    <property type="evidence" value="ECO:0007669"/>
    <property type="project" value="TreeGrafter"/>
</dbReference>
<dbReference type="PANTHER" id="PTHR10250">
    <property type="entry name" value="MICROSOMAL GLUTATHIONE S-TRANSFERASE"/>
    <property type="match status" value="1"/>
</dbReference>
<dbReference type="InterPro" id="IPR050997">
    <property type="entry name" value="MAPEG"/>
</dbReference>
<sequence length="137" mass="15092">MSPWPSLVTVFALLVYLILTINVGRARAKYKVPVPQMTGDPNFERVLRVQQNTLEQLVLFLPGLWLFSFYVSPIWGAGLGSIWVMGRIIYAWGYYSAVEKRGIGFAISSLSGMVLLLGTLISLGLTLLPQLGFNLGG</sequence>
<proteinExistence type="predicted"/>
<dbReference type="HOGENOM" id="CLU_110291_3_1_3"/>
<dbReference type="GO" id="GO:0016020">
    <property type="term" value="C:membrane"/>
    <property type="evidence" value="ECO:0007669"/>
    <property type="project" value="UniProtKB-SubCell"/>
</dbReference>
<organism evidence="6">
    <name type="scientific">Cyanothece sp. (strain PCC 7425 / ATCC 29141)</name>
    <dbReference type="NCBI Taxonomy" id="395961"/>
    <lineage>
        <taxon>Bacteria</taxon>
        <taxon>Bacillati</taxon>
        <taxon>Cyanobacteriota</taxon>
        <taxon>Cyanophyceae</taxon>
        <taxon>Gomontiellales</taxon>
        <taxon>Cyanothecaceae</taxon>
        <taxon>Cyanothece</taxon>
    </lineage>
</organism>
<name>B8HYD2_CYAP4</name>
<reference evidence="6" key="1">
    <citation type="submission" date="2009-01" db="EMBL/GenBank/DDBJ databases">
        <title>Complete sequence of chromosome Cyanothece sp. PCC 7425.</title>
        <authorList>
            <consortium name="US DOE Joint Genome Institute"/>
            <person name="Lucas S."/>
            <person name="Copeland A."/>
            <person name="Lapidus A."/>
            <person name="Glavina del Rio T."/>
            <person name="Dalin E."/>
            <person name="Tice H."/>
            <person name="Bruce D."/>
            <person name="Goodwin L."/>
            <person name="Pitluck S."/>
            <person name="Sims D."/>
            <person name="Meineke L."/>
            <person name="Brettin T."/>
            <person name="Detter J.C."/>
            <person name="Han C."/>
            <person name="Larimer F."/>
            <person name="Land M."/>
            <person name="Hauser L."/>
            <person name="Kyrpides N."/>
            <person name="Ovchinnikova G."/>
            <person name="Liberton M."/>
            <person name="Stoeckel J."/>
            <person name="Banerjee A."/>
            <person name="Singh A."/>
            <person name="Page L."/>
            <person name="Sato H."/>
            <person name="Zhao L."/>
            <person name="Sherman L."/>
            <person name="Pakrasi H."/>
            <person name="Richardson P."/>
        </authorList>
    </citation>
    <scope>NUCLEOTIDE SEQUENCE</scope>
    <source>
        <strain evidence="6">PCC 7425</strain>
    </source>
</reference>
<comment type="subcellular location">
    <subcellularLocation>
        <location evidence="1">Membrane</location>
        <topology evidence="1">Multi-pass membrane protein</topology>
    </subcellularLocation>
</comment>
<evidence type="ECO:0000256" key="3">
    <source>
        <dbReference type="ARBA" id="ARBA00022989"/>
    </source>
</evidence>
<evidence type="ECO:0000256" key="5">
    <source>
        <dbReference type="SAM" id="Phobius"/>
    </source>
</evidence>
<dbReference type="STRING" id="395961.Cyan7425_2580"/>
<dbReference type="GO" id="GO:0004364">
    <property type="term" value="F:glutathione transferase activity"/>
    <property type="evidence" value="ECO:0007669"/>
    <property type="project" value="TreeGrafter"/>
</dbReference>